<dbReference type="CDD" id="cd01105">
    <property type="entry name" value="HTH_GlnR-like"/>
    <property type="match status" value="1"/>
</dbReference>
<evidence type="ECO:0000256" key="2">
    <source>
        <dbReference type="ARBA" id="ARBA00023015"/>
    </source>
</evidence>
<dbReference type="GO" id="GO:0003700">
    <property type="term" value="F:DNA-binding transcription factor activity"/>
    <property type="evidence" value="ECO:0007669"/>
    <property type="project" value="InterPro"/>
</dbReference>
<evidence type="ECO:0000259" key="5">
    <source>
        <dbReference type="PROSITE" id="PS50937"/>
    </source>
</evidence>
<dbReference type="eggNOG" id="COG0789">
    <property type="taxonomic scope" value="Bacteria"/>
</dbReference>
<name>A0A0R1GQ36_9LACO</name>
<dbReference type="STRING" id="357278.IV61_GL001127"/>
<keyword evidence="3" id="KW-0238">DNA-binding</keyword>
<dbReference type="InterPro" id="IPR000551">
    <property type="entry name" value="MerR-type_HTH_dom"/>
</dbReference>
<organism evidence="6 7">
    <name type="scientific">Levilactobacillus parabrevis ATCC 53295</name>
    <dbReference type="NCBI Taxonomy" id="1267003"/>
    <lineage>
        <taxon>Bacteria</taxon>
        <taxon>Bacillati</taxon>
        <taxon>Bacillota</taxon>
        <taxon>Bacilli</taxon>
        <taxon>Lactobacillales</taxon>
        <taxon>Lactobacillaceae</taxon>
        <taxon>Levilactobacillus</taxon>
    </lineage>
</organism>
<keyword evidence="1" id="KW-0678">Repressor</keyword>
<dbReference type="Gene3D" id="1.10.1660.10">
    <property type="match status" value="1"/>
</dbReference>
<gene>
    <name evidence="6" type="ORF">FD07_GL001030</name>
</gene>
<dbReference type="SUPFAM" id="SSF46955">
    <property type="entry name" value="Putative DNA-binding domain"/>
    <property type="match status" value="1"/>
</dbReference>
<protein>
    <submittedName>
        <fullName evidence="6">Transcriptional regulator</fullName>
    </submittedName>
</protein>
<dbReference type="AlphaFoldDB" id="A0A0R1GQ36"/>
<dbReference type="GO" id="GO:0003677">
    <property type="term" value="F:DNA binding"/>
    <property type="evidence" value="ECO:0007669"/>
    <property type="project" value="UniProtKB-KW"/>
</dbReference>
<keyword evidence="2" id="KW-0805">Transcription regulation</keyword>
<accession>A0A0R1GQ36</accession>
<evidence type="ECO:0000313" key="7">
    <source>
        <dbReference type="Proteomes" id="UP000051176"/>
    </source>
</evidence>
<dbReference type="PANTHER" id="PTHR30204">
    <property type="entry name" value="REDOX-CYCLING DRUG-SENSING TRANSCRIPTIONAL ACTIVATOR SOXR"/>
    <property type="match status" value="1"/>
</dbReference>
<dbReference type="Proteomes" id="UP000051176">
    <property type="component" value="Unassembled WGS sequence"/>
</dbReference>
<dbReference type="PATRIC" id="fig|1267003.4.peg.1092"/>
<keyword evidence="4" id="KW-0804">Transcription</keyword>
<dbReference type="OrthoDB" id="9806513at2"/>
<feature type="domain" description="HTH merR-type" evidence="5">
    <location>
        <begin position="18"/>
        <end position="88"/>
    </location>
</feature>
<dbReference type="PROSITE" id="PS50937">
    <property type="entry name" value="HTH_MERR_2"/>
    <property type="match status" value="1"/>
</dbReference>
<evidence type="ECO:0000256" key="3">
    <source>
        <dbReference type="ARBA" id="ARBA00023125"/>
    </source>
</evidence>
<dbReference type="PANTHER" id="PTHR30204:SF69">
    <property type="entry name" value="MERR-FAMILY TRANSCRIPTIONAL REGULATOR"/>
    <property type="match status" value="1"/>
</dbReference>
<keyword evidence="7" id="KW-1185">Reference proteome</keyword>
<dbReference type="SMART" id="SM00422">
    <property type="entry name" value="HTH_MERR"/>
    <property type="match status" value="1"/>
</dbReference>
<dbReference type="InterPro" id="IPR047057">
    <property type="entry name" value="MerR_fam"/>
</dbReference>
<evidence type="ECO:0000256" key="4">
    <source>
        <dbReference type="ARBA" id="ARBA00023163"/>
    </source>
</evidence>
<dbReference type="InterPro" id="IPR009061">
    <property type="entry name" value="DNA-bd_dom_put_sf"/>
</dbReference>
<dbReference type="Pfam" id="PF13411">
    <property type="entry name" value="MerR_1"/>
    <property type="match status" value="1"/>
</dbReference>
<sequence>MAEFTDQIRQTFDFHRLVFRIGELSSMTGVSARQLRYWEKKELIASREREDGQQARVYTFKTFIKVSMMKYFLDAGYTLAGAAKQAQAREENVKHIHRFVSTGMKGFAMIDNQMAINLGAFDDTQTLMALLPDDGPIHYKLLPNDEAQRLTDASRV</sequence>
<comment type="caution">
    <text evidence="6">The sequence shown here is derived from an EMBL/GenBank/DDBJ whole genome shotgun (WGS) entry which is preliminary data.</text>
</comment>
<dbReference type="RefSeq" id="WP_020089824.1">
    <property type="nucleotide sequence ID" value="NZ_AZCZ01000027.1"/>
</dbReference>
<proteinExistence type="predicted"/>
<dbReference type="EMBL" id="AZCZ01000027">
    <property type="protein sequence ID" value="KRK36171.1"/>
    <property type="molecule type" value="Genomic_DNA"/>
</dbReference>
<reference evidence="6 7" key="1">
    <citation type="journal article" date="2015" name="Genome Announc.">
        <title>Expanding the biotechnology potential of lactobacilli through comparative genomics of 213 strains and associated genera.</title>
        <authorList>
            <person name="Sun Z."/>
            <person name="Harris H.M."/>
            <person name="McCann A."/>
            <person name="Guo C."/>
            <person name="Argimon S."/>
            <person name="Zhang W."/>
            <person name="Yang X."/>
            <person name="Jeffery I.B."/>
            <person name="Cooney J.C."/>
            <person name="Kagawa T.F."/>
            <person name="Liu W."/>
            <person name="Song Y."/>
            <person name="Salvetti E."/>
            <person name="Wrobel A."/>
            <person name="Rasinkangas P."/>
            <person name="Parkhill J."/>
            <person name="Rea M.C."/>
            <person name="O'Sullivan O."/>
            <person name="Ritari J."/>
            <person name="Douillard F.P."/>
            <person name="Paul Ross R."/>
            <person name="Yang R."/>
            <person name="Briner A.E."/>
            <person name="Felis G.E."/>
            <person name="de Vos W.M."/>
            <person name="Barrangou R."/>
            <person name="Klaenhammer T.R."/>
            <person name="Caufield P.W."/>
            <person name="Cui Y."/>
            <person name="Zhang H."/>
            <person name="O'Toole P.W."/>
        </authorList>
    </citation>
    <scope>NUCLEOTIDE SEQUENCE [LARGE SCALE GENOMIC DNA]</scope>
    <source>
        <strain evidence="6 7">ATCC 53295</strain>
    </source>
</reference>
<evidence type="ECO:0000313" key="6">
    <source>
        <dbReference type="EMBL" id="KRK36171.1"/>
    </source>
</evidence>
<evidence type="ECO:0000256" key="1">
    <source>
        <dbReference type="ARBA" id="ARBA00022491"/>
    </source>
</evidence>
<dbReference type="GeneID" id="97414195"/>